<evidence type="ECO:0000256" key="1">
    <source>
        <dbReference type="SAM" id="Phobius"/>
    </source>
</evidence>
<keyword evidence="1" id="KW-0812">Transmembrane</keyword>
<evidence type="ECO:0000313" key="2">
    <source>
        <dbReference type="EMBL" id="OTF70434.1"/>
    </source>
</evidence>
<sequence>MAYHLNNQRKRHSPDNEMTMSSLSYRWTFIYCIVWLLFSSFSSIFIQFMIWPKYQSTSMKISLIFDMNIVVILI</sequence>
<proteinExistence type="predicted"/>
<protein>
    <submittedName>
        <fullName evidence="2">Uncharacterized protein</fullName>
    </submittedName>
</protein>
<feature type="transmembrane region" description="Helical" evidence="1">
    <location>
        <begin position="28"/>
        <end position="51"/>
    </location>
</feature>
<accession>A0A1Y3ARJ4</accession>
<organism evidence="2 3">
    <name type="scientific">Euroglyphus maynei</name>
    <name type="common">Mayne's house dust mite</name>
    <dbReference type="NCBI Taxonomy" id="6958"/>
    <lineage>
        <taxon>Eukaryota</taxon>
        <taxon>Metazoa</taxon>
        <taxon>Ecdysozoa</taxon>
        <taxon>Arthropoda</taxon>
        <taxon>Chelicerata</taxon>
        <taxon>Arachnida</taxon>
        <taxon>Acari</taxon>
        <taxon>Acariformes</taxon>
        <taxon>Sarcoptiformes</taxon>
        <taxon>Astigmata</taxon>
        <taxon>Psoroptidia</taxon>
        <taxon>Analgoidea</taxon>
        <taxon>Pyroglyphidae</taxon>
        <taxon>Pyroglyphinae</taxon>
        <taxon>Euroglyphus</taxon>
    </lineage>
</organism>
<keyword evidence="1" id="KW-1133">Transmembrane helix</keyword>
<evidence type="ECO:0000313" key="3">
    <source>
        <dbReference type="Proteomes" id="UP000194236"/>
    </source>
</evidence>
<keyword evidence="1" id="KW-0472">Membrane</keyword>
<dbReference type="Proteomes" id="UP000194236">
    <property type="component" value="Unassembled WGS sequence"/>
</dbReference>
<name>A0A1Y3ARJ4_EURMA</name>
<dbReference type="AlphaFoldDB" id="A0A1Y3ARJ4"/>
<gene>
    <name evidence="2" type="ORF">BLA29_000706</name>
</gene>
<dbReference type="EMBL" id="MUJZ01065792">
    <property type="protein sequence ID" value="OTF70434.1"/>
    <property type="molecule type" value="Genomic_DNA"/>
</dbReference>
<comment type="caution">
    <text evidence="2">The sequence shown here is derived from an EMBL/GenBank/DDBJ whole genome shotgun (WGS) entry which is preliminary data.</text>
</comment>
<reference evidence="2 3" key="1">
    <citation type="submission" date="2017-03" db="EMBL/GenBank/DDBJ databases">
        <title>Genome Survey of Euroglyphus maynei.</title>
        <authorList>
            <person name="Arlian L.G."/>
            <person name="Morgan M.S."/>
            <person name="Rider S.D."/>
        </authorList>
    </citation>
    <scope>NUCLEOTIDE SEQUENCE [LARGE SCALE GENOMIC DNA]</scope>
    <source>
        <strain evidence="2">Arlian Lab</strain>
        <tissue evidence="2">Whole body</tissue>
    </source>
</reference>
<keyword evidence="3" id="KW-1185">Reference proteome</keyword>